<protein>
    <recommendedName>
        <fullName evidence="3">Transmembrane inner ear expressed protein</fullName>
    </recommendedName>
</protein>
<evidence type="ECO:0008006" key="3">
    <source>
        <dbReference type="Google" id="ProtNLM"/>
    </source>
</evidence>
<keyword evidence="1" id="KW-1133">Transmembrane helix</keyword>
<dbReference type="EMBL" id="GDQN01001601">
    <property type="protein sequence ID" value="JAT89453.1"/>
    <property type="molecule type" value="Transcribed_RNA"/>
</dbReference>
<proteinExistence type="predicted"/>
<sequence>MDFIMDVTKDSEEPEWLEKNVVGDLRLWQIMFLCLAGVTSLIVMVCCCFRFRIPRTKQQIEADYQRRKITSKFRQQLETIQDSKMDAMSLKDGDFTLESNHKIRDCIHVFCLALSYYCTCITCRIILPRKPWNFCTRRRKTWREITSKDRSIAPSCRRSKVPLTHRFSRREVRSQSLKFRGLILLSSQLKWPICPNWARLNHLRRRHRQIIR</sequence>
<dbReference type="PANTHER" id="PTHR28635">
    <property type="entry name" value="TRANSMEMBRANE INNER EAR EXPRESSED PROTEIN"/>
    <property type="match status" value="1"/>
</dbReference>
<gene>
    <name evidence="2" type="ORF">g.8667</name>
</gene>
<keyword evidence="1" id="KW-0812">Transmembrane</keyword>
<accession>A0A1E1WQZ2</accession>
<dbReference type="AlphaFoldDB" id="A0A1E1WQZ2"/>
<evidence type="ECO:0000256" key="1">
    <source>
        <dbReference type="SAM" id="Phobius"/>
    </source>
</evidence>
<dbReference type="OrthoDB" id="6154284at2759"/>
<evidence type="ECO:0000313" key="2">
    <source>
        <dbReference type="EMBL" id="JAT89453.1"/>
    </source>
</evidence>
<name>A0A1E1WQZ2_PECGO</name>
<dbReference type="InterPro" id="IPR032006">
    <property type="entry name" value="TMIE"/>
</dbReference>
<organism evidence="2">
    <name type="scientific">Pectinophora gossypiella</name>
    <name type="common">Cotton pink bollworm</name>
    <name type="synonym">Depressaria gossypiella</name>
    <dbReference type="NCBI Taxonomy" id="13191"/>
    <lineage>
        <taxon>Eukaryota</taxon>
        <taxon>Metazoa</taxon>
        <taxon>Ecdysozoa</taxon>
        <taxon>Arthropoda</taxon>
        <taxon>Hexapoda</taxon>
        <taxon>Insecta</taxon>
        <taxon>Pterygota</taxon>
        <taxon>Neoptera</taxon>
        <taxon>Endopterygota</taxon>
        <taxon>Lepidoptera</taxon>
        <taxon>Glossata</taxon>
        <taxon>Ditrysia</taxon>
        <taxon>Gelechioidea</taxon>
        <taxon>Gelechiidae</taxon>
        <taxon>Apatetrinae</taxon>
        <taxon>Pectinophora</taxon>
    </lineage>
</organism>
<dbReference type="PANTHER" id="PTHR28635:SF1">
    <property type="entry name" value="TRANSMEMBRANE INNER EAR EXPRESSED PROTEIN"/>
    <property type="match status" value="1"/>
</dbReference>
<keyword evidence="1" id="KW-0472">Membrane</keyword>
<dbReference type="Pfam" id="PF16038">
    <property type="entry name" value="TMIE"/>
    <property type="match status" value="1"/>
</dbReference>
<feature type="transmembrane region" description="Helical" evidence="1">
    <location>
        <begin position="27"/>
        <end position="49"/>
    </location>
</feature>
<reference evidence="2" key="1">
    <citation type="submission" date="2015-09" db="EMBL/GenBank/DDBJ databases">
        <title>De novo assembly of Pectinophora gossypiella (Pink Bollworm) gut transcriptome.</title>
        <authorList>
            <person name="Tassone E.E."/>
        </authorList>
    </citation>
    <scope>NUCLEOTIDE SEQUENCE</scope>
</reference>